<gene>
    <name evidence="5" type="ORF">ACFSFX_09920</name>
</gene>
<dbReference type="InterPro" id="IPR011078">
    <property type="entry name" value="PyrdxlP_homeostasis"/>
</dbReference>
<evidence type="ECO:0000259" key="4">
    <source>
        <dbReference type="Pfam" id="PF01168"/>
    </source>
</evidence>
<feature type="modified residue" description="N6-(pyridoxal phosphate)lysine" evidence="2">
    <location>
        <position position="41"/>
    </location>
</feature>
<dbReference type="PIRSF" id="PIRSF004848">
    <property type="entry name" value="YBL036c_PLPDEIII"/>
    <property type="match status" value="1"/>
</dbReference>
<dbReference type="Proteomes" id="UP001597307">
    <property type="component" value="Unassembled WGS sequence"/>
</dbReference>
<evidence type="ECO:0000256" key="2">
    <source>
        <dbReference type="HAMAP-Rule" id="MF_02087"/>
    </source>
</evidence>
<dbReference type="CDD" id="cd00635">
    <property type="entry name" value="PLPDE_III_YBL036c_like"/>
    <property type="match status" value="1"/>
</dbReference>
<comment type="similarity">
    <text evidence="2 3">Belongs to the pyridoxal phosphate-binding protein YggS/PROSC family.</text>
</comment>
<accession>A0ABW4Q871</accession>
<dbReference type="PANTHER" id="PTHR10146:SF14">
    <property type="entry name" value="PYRIDOXAL PHOSPHATE HOMEOSTASIS PROTEIN"/>
    <property type="match status" value="1"/>
</dbReference>
<name>A0ABW4Q871_9MICC</name>
<dbReference type="PANTHER" id="PTHR10146">
    <property type="entry name" value="PROLINE SYNTHETASE CO-TRANSCRIBED BACTERIAL HOMOLOG PROTEIN"/>
    <property type="match status" value="1"/>
</dbReference>
<proteinExistence type="inferred from homology"/>
<evidence type="ECO:0000256" key="3">
    <source>
        <dbReference type="RuleBase" id="RU004514"/>
    </source>
</evidence>
<comment type="caution">
    <text evidence="5">The sequence shown here is derived from an EMBL/GenBank/DDBJ whole genome shotgun (WGS) entry which is preliminary data.</text>
</comment>
<evidence type="ECO:0000256" key="1">
    <source>
        <dbReference type="ARBA" id="ARBA00022898"/>
    </source>
</evidence>
<dbReference type="InterPro" id="IPR001608">
    <property type="entry name" value="Ala_racemase_N"/>
</dbReference>
<comment type="function">
    <text evidence="2">Pyridoxal 5'-phosphate (PLP)-binding protein, which is involved in PLP homeostasis.</text>
</comment>
<dbReference type="RefSeq" id="WP_343878441.1">
    <property type="nucleotide sequence ID" value="NZ_BAAAIJ010000019.1"/>
</dbReference>
<protein>
    <recommendedName>
        <fullName evidence="2">Pyridoxal phosphate homeostasis protein</fullName>
        <shortName evidence="2">PLP homeostasis protein</shortName>
    </recommendedName>
</protein>
<evidence type="ECO:0000313" key="6">
    <source>
        <dbReference type="Proteomes" id="UP001597307"/>
    </source>
</evidence>
<evidence type="ECO:0000313" key="5">
    <source>
        <dbReference type="EMBL" id="MFD1846914.1"/>
    </source>
</evidence>
<dbReference type="Gene3D" id="3.20.20.10">
    <property type="entry name" value="Alanine racemase"/>
    <property type="match status" value="1"/>
</dbReference>
<dbReference type="NCBIfam" id="TIGR00044">
    <property type="entry name" value="YggS family pyridoxal phosphate-dependent enzyme"/>
    <property type="match status" value="1"/>
</dbReference>
<keyword evidence="1 2" id="KW-0663">Pyridoxal phosphate</keyword>
<dbReference type="HAMAP" id="MF_02087">
    <property type="entry name" value="PLP_homeostasis"/>
    <property type="match status" value="1"/>
</dbReference>
<dbReference type="Pfam" id="PF01168">
    <property type="entry name" value="Ala_racemase_N"/>
    <property type="match status" value="1"/>
</dbReference>
<feature type="domain" description="Alanine racemase N-terminal" evidence="4">
    <location>
        <begin position="14"/>
        <end position="251"/>
    </location>
</feature>
<dbReference type="EMBL" id="JBHUGA010000032">
    <property type="protein sequence ID" value="MFD1846914.1"/>
    <property type="molecule type" value="Genomic_DNA"/>
</dbReference>
<organism evidence="5 6">
    <name type="scientific">Arthrobacter flavus</name>
    <dbReference type="NCBI Taxonomy" id="95172"/>
    <lineage>
        <taxon>Bacteria</taxon>
        <taxon>Bacillati</taxon>
        <taxon>Actinomycetota</taxon>
        <taxon>Actinomycetes</taxon>
        <taxon>Micrococcales</taxon>
        <taxon>Micrococcaceae</taxon>
        <taxon>Arthrobacter</taxon>
    </lineage>
</organism>
<dbReference type="SUPFAM" id="SSF51419">
    <property type="entry name" value="PLP-binding barrel"/>
    <property type="match status" value="1"/>
</dbReference>
<keyword evidence="6" id="KW-1185">Reference proteome</keyword>
<dbReference type="InterPro" id="IPR029066">
    <property type="entry name" value="PLP-binding_barrel"/>
</dbReference>
<reference evidence="6" key="1">
    <citation type="journal article" date="2019" name="Int. J. Syst. Evol. Microbiol.">
        <title>The Global Catalogue of Microorganisms (GCM) 10K type strain sequencing project: providing services to taxonomists for standard genome sequencing and annotation.</title>
        <authorList>
            <consortium name="The Broad Institute Genomics Platform"/>
            <consortium name="The Broad Institute Genome Sequencing Center for Infectious Disease"/>
            <person name="Wu L."/>
            <person name="Ma J."/>
        </authorList>
    </citation>
    <scope>NUCLEOTIDE SEQUENCE [LARGE SCALE GENOMIC DNA]</scope>
    <source>
        <strain evidence="6">JCM 11496</strain>
    </source>
</reference>
<dbReference type="PROSITE" id="PS01211">
    <property type="entry name" value="UPF0001"/>
    <property type="match status" value="1"/>
</dbReference>
<sequence>MTDPQRAGELSERLSAVRQRIDQAVQASGRTDKPQLIVVTKYFPASDLRILAALGVTDMGESRDQEAAVKAQELADLGVRWHFIGQLQSNKARSVVCYAHAVHSVDRVPLVAALGKALANRRTAPAPDADSTDPATSLACFVQVDLSTGDSRAATISGHQRGGAAPSDVVDLGRLVDATEGLSLAGVMAVAPLGRDPSVAFGELAKISATLSREFPAATGISAGMSGDLEAAVAAGATHLRIGSQVLGERPPLR</sequence>